<dbReference type="Gene3D" id="3.20.180.10">
    <property type="entry name" value="PNP-oxidase-like"/>
    <property type="match status" value="1"/>
</dbReference>
<feature type="signal peptide" evidence="1">
    <location>
        <begin position="1"/>
        <end position="18"/>
    </location>
</feature>
<dbReference type="EMBL" id="HBNS01054620">
    <property type="protein sequence ID" value="CAE4656876.1"/>
    <property type="molecule type" value="Transcribed_RNA"/>
</dbReference>
<dbReference type="AlphaFoldDB" id="A0A6S8YP63"/>
<feature type="chain" id="PRO_5030159494" evidence="1">
    <location>
        <begin position="19"/>
        <end position="373"/>
    </location>
</feature>
<feature type="domain" description="DUF2470" evidence="2">
    <location>
        <begin position="257"/>
        <end position="335"/>
    </location>
</feature>
<dbReference type="PANTHER" id="PTHR13343">
    <property type="entry name" value="CREG1 PROTEIN"/>
    <property type="match status" value="1"/>
</dbReference>
<dbReference type="InterPro" id="IPR012349">
    <property type="entry name" value="Split_barrel_FMN-bd"/>
</dbReference>
<evidence type="ECO:0000256" key="1">
    <source>
        <dbReference type="SAM" id="SignalP"/>
    </source>
</evidence>
<keyword evidence="1" id="KW-0732">Signal</keyword>
<evidence type="ECO:0000259" key="3">
    <source>
        <dbReference type="Pfam" id="PF13883"/>
    </source>
</evidence>
<dbReference type="PANTHER" id="PTHR13343:SF24">
    <property type="entry name" value="OS07G0573800 PROTEIN"/>
    <property type="match status" value="1"/>
</dbReference>
<name>A0A6S8YP63_9STRA</name>
<dbReference type="SUPFAM" id="SSF50475">
    <property type="entry name" value="FMN-binding split barrel"/>
    <property type="match status" value="1"/>
</dbReference>
<dbReference type="Gene3D" id="2.30.110.10">
    <property type="entry name" value="Electron Transport, Fmn-binding Protein, Chain A"/>
    <property type="match status" value="1"/>
</dbReference>
<dbReference type="InterPro" id="IPR055343">
    <property type="entry name" value="CREG_beta-barrel"/>
</dbReference>
<evidence type="ECO:0000259" key="2">
    <source>
        <dbReference type="Pfam" id="PF10615"/>
    </source>
</evidence>
<protein>
    <submittedName>
        <fullName evidence="4">Uncharacterized protein</fullName>
    </submittedName>
</protein>
<feature type="domain" description="CREG-like beta-barrel" evidence="3">
    <location>
        <begin position="82"/>
        <end position="245"/>
    </location>
</feature>
<dbReference type="InterPro" id="IPR037119">
    <property type="entry name" value="Haem_oxidase_HugZ-like_sf"/>
</dbReference>
<dbReference type="Pfam" id="PF13883">
    <property type="entry name" value="CREG_beta-barrel"/>
    <property type="match status" value="1"/>
</dbReference>
<evidence type="ECO:0000313" key="4">
    <source>
        <dbReference type="EMBL" id="CAE4656876.1"/>
    </source>
</evidence>
<sequence>MRLVSGLTLFLTSAVTNAFSIVPTTTRTASRASLSVSSPSSGHVRIYPLASTAAAVNGDATAAATSTDETNDASEQINIRLNVNEKARTVLSVCTSGTLCTTSNHDGIEGAPFGSFVDYVLDDDGFPVLLMSDLSMHTKNILDAGLDKAMVTLFAQIDDKSNANQNAEKGQDVSRCSFTAKVQKIDPKDAEDYDSIRMKYSIAHAYADQVMDSPRFDFYRLIPQAIYYVGGFGVLSKWVDVNDYQKAVPDILANDASSIISKLNNEHEEDLFLTATHLLDVKDVEKIRVTGVDRLGMDIRVTSFQGARRNKMITDEFRVGFRIPVISVEDAKSEVLKVFQEAWEKGKGLTWGEEEEVPGSTVPIMKIAEDSLE</sequence>
<organism evidence="4">
    <name type="scientific">Ditylum brightwellii</name>
    <dbReference type="NCBI Taxonomy" id="49249"/>
    <lineage>
        <taxon>Eukaryota</taxon>
        <taxon>Sar</taxon>
        <taxon>Stramenopiles</taxon>
        <taxon>Ochrophyta</taxon>
        <taxon>Bacillariophyta</taxon>
        <taxon>Mediophyceae</taxon>
        <taxon>Lithodesmiophycidae</taxon>
        <taxon>Lithodesmiales</taxon>
        <taxon>Lithodesmiaceae</taxon>
        <taxon>Ditylum</taxon>
    </lineage>
</organism>
<dbReference type="Pfam" id="PF10615">
    <property type="entry name" value="DUF2470"/>
    <property type="match status" value="1"/>
</dbReference>
<proteinExistence type="predicted"/>
<reference evidence="4" key="1">
    <citation type="submission" date="2021-01" db="EMBL/GenBank/DDBJ databases">
        <authorList>
            <person name="Corre E."/>
            <person name="Pelletier E."/>
            <person name="Niang G."/>
            <person name="Scheremetjew M."/>
            <person name="Finn R."/>
            <person name="Kale V."/>
            <person name="Holt S."/>
            <person name="Cochrane G."/>
            <person name="Meng A."/>
            <person name="Brown T."/>
            <person name="Cohen L."/>
        </authorList>
    </citation>
    <scope>NUCLEOTIDE SEQUENCE</scope>
    <source>
        <strain evidence="4">GSO104</strain>
    </source>
</reference>
<accession>A0A6S8YP63</accession>
<gene>
    <name evidence="4" type="ORF">DBRI00130_LOCUS39608</name>
</gene>
<dbReference type="InterPro" id="IPR019595">
    <property type="entry name" value="DUF2470"/>
</dbReference>
<dbReference type="GO" id="GO:0005737">
    <property type="term" value="C:cytoplasm"/>
    <property type="evidence" value="ECO:0007669"/>
    <property type="project" value="UniProtKB-ARBA"/>
</dbReference>